<dbReference type="EMBL" id="BMOE01000003">
    <property type="protein sequence ID" value="GGJ69547.1"/>
    <property type="molecule type" value="Genomic_DNA"/>
</dbReference>
<evidence type="ECO:0000259" key="5">
    <source>
        <dbReference type="PROSITE" id="PS51078"/>
    </source>
</evidence>
<keyword evidence="2" id="KW-0238">DNA-binding</keyword>
<evidence type="ECO:0000256" key="1">
    <source>
        <dbReference type="ARBA" id="ARBA00023015"/>
    </source>
</evidence>
<reference evidence="6" key="1">
    <citation type="journal article" date="2014" name="Int. J. Syst. Evol. Microbiol.">
        <title>Complete genome sequence of Corynebacterium casei LMG S-19264T (=DSM 44701T), isolated from a smear-ripened cheese.</title>
        <authorList>
            <consortium name="US DOE Joint Genome Institute (JGI-PGF)"/>
            <person name="Walter F."/>
            <person name="Albersmeier A."/>
            <person name="Kalinowski J."/>
            <person name="Ruckert C."/>
        </authorList>
    </citation>
    <scope>NUCLEOTIDE SEQUENCE</scope>
    <source>
        <strain evidence="6">JCM 14371</strain>
    </source>
</reference>
<dbReference type="AlphaFoldDB" id="A0A917UMW2"/>
<reference evidence="6" key="2">
    <citation type="submission" date="2020-09" db="EMBL/GenBank/DDBJ databases">
        <authorList>
            <person name="Sun Q."/>
            <person name="Ohkuma M."/>
        </authorList>
    </citation>
    <scope>NUCLEOTIDE SEQUENCE</scope>
    <source>
        <strain evidence="6">JCM 14371</strain>
    </source>
</reference>
<dbReference type="PROSITE" id="PS51077">
    <property type="entry name" value="HTH_ICLR"/>
    <property type="match status" value="1"/>
</dbReference>
<dbReference type="SMART" id="SM00346">
    <property type="entry name" value="HTH_ICLR"/>
    <property type="match status" value="1"/>
</dbReference>
<keyword evidence="7" id="KW-1185">Reference proteome</keyword>
<dbReference type="GO" id="GO:0003700">
    <property type="term" value="F:DNA-binding transcription factor activity"/>
    <property type="evidence" value="ECO:0007669"/>
    <property type="project" value="TreeGrafter"/>
</dbReference>
<dbReference type="Gene3D" id="1.10.10.10">
    <property type="entry name" value="Winged helix-like DNA-binding domain superfamily/Winged helix DNA-binding domain"/>
    <property type="match status" value="1"/>
</dbReference>
<dbReference type="RefSeq" id="WP_188961415.1">
    <property type="nucleotide sequence ID" value="NZ_BMOE01000003.1"/>
</dbReference>
<dbReference type="Gene3D" id="3.30.450.40">
    <property type="match status" value="1"/>
</dbReference>
<proteinExistence type="predicted"/>
<feature type="domain" description="HTH iclR-type" evidence="4">
    <location>
        <begin position="2"/>
        <end position="63"/>
    </location>
</feature>
<evidence type="ECO:0000256" key="3">
    <source>
        <dbReference type="ARBA" id="ARBA00023163"/>
    </source>
</evidence>
<dbReference type="InterPro" id="IPR036390">
    <property type="entry name" value="WH_DNA-bd_sf"/>
</dbReference>
<dbReference type="SUPFAM" id="SSF55781">
    <property type="entry name" value="GAF domain-like"/>
    <property type="match status" value="1"/>
</dbReference>
<gene>
    <name evidence="6" type="ORF">GCM10008939_12420</name>
</gene>
<dbReference type="PANTHER" id="PTHR30136:SF2">
    <property type="entry name" value="TRANSCRIPTIONAL REGULATOR ICLR"/>
    <property type="match status" value="1"/>
</dbReference>
<evidence type="ECO:0000259" key="4">
    <source>
        <dbReference type="PROSITE" id="PS51077"/>
    </source>
</evidence>
<evidence type="ECO:0000256" key="2">
    <source>
        <dbReference type="ARBA" id="ARBA00023125"/>
    </source>
</evidence>
<dbReference type="Pfam" id="PF01614">
    <property type="entry name" value="IclR_C"/>
    <property type="match status" value="1"/>
</dbReference>
<feature type="domain" description="IclR-ED" evidence="5">
    <location>
        <begin position="64"/>
        <end position="262"/>
    </location>
</feature>
<comment type="caution">
    <text evidence="6">The sequence shown here is derived from an EMBL/GenBank/DDBJ whole genome shotgun (WGS) entry which is preliminary data.</text>
</comment>
<dbReference type="Pfam" id="PF09339">
    <property type="entry name" value="HTH_IclR"/>
    <property type="match status" value="1"/>
</dbReference>
<dbReference type="InterPro" id="IPR014757">
    <property type="entry name" value="Tscrpt_reg_IclR_C"/>
</dbReference>
<keyword evidence="3" id="KW-0804">Transcription</keyword>
<evidence type="ECO:0000313" key="7">
    <source>
        <dbReference type="Proteomes" id="UP000635726"/>
    </source>
</evidence>
<sequence length="262" mass="27936">MLSTVARAFEVLSLFTPTESSWGASSVALRLGLPKSSAHDLLRSLYDLGMLERQTGGQYRLGLGLLTLTHSVCAGRPWLAASRQAIAALAEASGEVVHLSVLQDGALLHLEDAHPNCGYGEDLGLPSPGLASMSVPPQCSAMGKAMLSALPWSEVQALIRRQGLPGLTVNSISTPDELQTELERIRQQGYAYDVEEAFPGVCCIAVPVHGEDGRVQAAISMSMKADRFYAGKAVHRAQLLEAVARLEAAIRRTPVPRIQATA</sequence>
<dbReference type="GO" id="GO:0003677">
    <property type="term" value="F:DNA binding"/>
    <property type="evidence" value="ECO:0007669"/>
    <property type="project" value="UniProtKB-KW"/>
</dbReference>
<accession>A0A917UMW2</accession>
<dbReference type="InterPro" id="IPR005471">
    <property type="entry name" value="Tscrpt_reg_IclR_N"/>
</dbReference>
<organism evidence="6 7">
    <name type="scientific">Deinococcus aquiradiocola</name>
    <dbReference type="NCBI Taxonomy" id="393059"/>
    <lineage>
        <taxon>Bacteria</taxon>
        <taxon>Thermotogati</taxon>
        <taxon>Deinococcota</taxon>
        <taxon>Deinococci</taxon>
        <taxon>Deinococcales</taxon>
        <taxon>Deinococcaceae</taxon>
        <taxon>Deinococcus</taxon>
    </lineage>
</organism>
<dbReference type="PANTHER" id="PTHR30136">
    <property type="entry name" value="HELIX-TURN-HELIX TRANSCRIPTIONAL REGULATOR, ICLR FAMILY"/>
    <property type="match status" value="1"/>
</dbReference>
<dbReference type="InterPro" id="IPR050707">
    <property type="entry name" value="HTH_MetabolicPath_Reg"/>
</dbReference>
<dbReference type="GO" id="GO:0045892">
    <property type="term" value="P:negative regulation of DNA-templated transcription"/>
    <property type="evidence" value="ECO:0007669"/>
    <property type="project" value="TreeGrafter"/>
</dbReference>
<dbReference type="Proteomes" id="UP000635726">
    <property type="component" value="Unassembled WGS sequence"/>
</dbReference>
<name>A0A917UMW2_9DEIO</name>
<dbReference type="InterPro" id="IPR029016">
    <property type="entry name" value="GAF-like_dom_sf"/>
</dbReference>
<dbReference type="SUPFAM" id="SSF46785">
    <property type="entry name" value="Winged helix' DNA-binding domain"/>
    <property type="match status" value="1"/>
</dbReference>
<evidence type="ECO:0000313" key="6">
    <source>
        <dbReference type="EMBL" id="GGJ69547.1"/>
    </source>
</evidence>
<keyword evidence="1" id="KW-0805">Transcription regulation</keyword>
<dbReference type="FunFam" id="1.10.10.10:FF:000056">
    <property type="entry name" value="IclR family transcriptional regulator"/>
    <property type="match status" value="1"/>
</dbReference>
<dbReference type="PROSITE" id="PS51078">
    <property type="entry name" value="ICLR_ED"/>
    <property type="match status" value="1"/>
</dbReference>
<dbReference type="InterPro" id="IPR036388">
    <property type="entry name" value="WH-like_DNA-bd_sf"/>
</dbReference>
<protein>
    <submittedName>
        <fullName evidence="6">IclR family transcriptional regulator</fullName>
    </submittedName>
</protein>